<dbReference type="PANTHER" id="PTHR15892:SF2">
    <property type="entry name" value="LARGE RIBOSOMAL SUBUNIT PROTEIN UL30M"/>
    <property type="match status" value="1"/>
</dbReference>
<name>A0AAV8Y2I5_9CUCU</name>
<dbReference type="PANTHER" id="PTHR15892">
    <property type="entry name" value="MITOCHONDRIAL RIBOSOMAL PROTEIN L30"/>
    <property type="match status" value="1"/>
</dbReference>
<dbReference type="PROSITE" id="PS51390">
    <property type="entry name" value="WAP"/>
    <property type="match status" value="1"/>
</dbReference>
<comment type="similarity">
    <text evidence="2">Belongs to the universal ribosomal protein uL30 family.</text>
</comment>
<dbReference type="GO" id="GO:0015934">
    <property type="term" value="C:large ribosomal subunit"/>
    <property type="evidence" value="ECO:0007669"/>
    <property type="project" value="InterPro"/>
</dbReference>
<dbReference type="FunFam" id="3.30.1390.20:FF:000005">
    <property type="entry name" value="39S ribosomal protein L30, mitochondrial"/>
    <property type="match status" value="1"/>
</dbReference>
<organism evidence="10 11">
    <name type="scientific">Aromia moschata</name>
    <dbReference type="NCBI Taxonomy" id="1265417"/>
    <lineage>
        <taxon>Eukaryota</taxon>
        <taxon>Metazoa</taxon>
        <taxon>Ecdysozoa</taxon>
        <taxon>Arthropoda</taxon>
        <taxon>Hexapoda</taxon>
        <taxon>Insecta</taxon>
        <taxon>Pterygota</taxon>
        <taxon>Neoptera</taxon>
        <taxon>Endopterygota</taxon>
        <taxon>Coleoptera</taxon>
        <taxon>Polyphaga</taxon>
        <taxon>Cucujiformia</taxon>
        <taxon>Chrysomeloidea</taxon>
        <taxon>Cerambycidae</taxon>
        <taxon>Cerambycinae</taxon>
        <taxon>Callichromatini</taxon>
        <taxon>Aromia</taxon>
    </lineage>
</organism>
<dbReference type="AlphaFoldDB" id="A0AAV8Y2I5"/>
<feature type="domain" description="WAP" evidence="9">
    <location>
        <begin position="1"/>
        <end position="42"/>
    </location>
</feature>
<dbReference type="InterPro" id="IPR008197">
    <property type="entry name" value="WAP_dom"/>
</dbReference>
<evidence type="ECO:0000256" key="3">
    <source>
        <dbReference type="ARBA" id="ARBA00022946"/>
    </source>
</evidence>
<evidence type="ECO:0000313" key="10">
    <source>
        <dbReference type="EMBL" id="KAJ8945676.1"/>
    </source>
</evidence>
<keyword evidence="4" id="KW-0689">Ribosomal protein</keyword>
<dbReference type="EMBL" id="JAPWTK010000211">
    <property type="protein sequence ID" value="KAJ8945676.1"/>
    <property type="molecule type" value="Genomic_DNA"/>
</dbReference>
<dbReference type="CDD" id="cd00355">
    <property type="entry name" value="Ribosomal_L30_like"/>
    <property type="match status" value="1"/>
</dbReference>
<dbReference type="GO" id="GO:0006412">
    <property type="term" value="P:translation"/>
    <property type="evidence" value="ECO:0007669"/>
    <property type="project" value="InterPro"/>
</dbReference>
<dbReference type="InterPro" id="IPR016082">
    <property type="entry name" value="Ribosomal_uL30_ferredoxin-like"/>
</dbReference>
<comment type="caution">
    <text evidence="10">The sequence shown here is derived from an EMBL/GenBank/DDBJ whole genome shotgun (WGS) entry which is preliminary data.</text>
</comment>
<dbReference type="GO" id="GO:0003735">
    <property type="term" value="F:structural constituent of ribosome"/>
    <property type="evidence" value="ECO:0007669"/>
    <property type="project" value="InterPro"/>
</dbReference>
<gene>
    <name evidence="10" type="ORF">NQ318_012394</name>
</gene>
<comment type="subcellular location">
    <subcellularLocation>
        <location evidence="1">Mitochondrion</location>
    </subcellularLocation>
</comment>
<evidence type="ECO:0000256" key="7">
    <source>
        <dbReference type="ARBA" id="ARBA00035281"/>
    </source>
</evidence>
<evidence type="ECO:0000259" key="9">
    <source>
        <dbReference type="PROSITE" id="PS51390"/>
    </source>
</evidence>
<evidence type="ECO:0000256" key="1">
    <source>
        <dbReference type="ARBA" id="ARBA00004173"/>
    </source>
</evidence>
<evidence type="ECO:0000256" key="6">
    <source>
        <dbReference type="ARBA" id="ARBA00023274"/>
    </source>
</evidence>
<reference evidence="10" key="1">
    <citation type="journal article" date="2023" name="Insect Mol. Biol.">
        <title>Genome sequencing provides insights into the evolution of gene families encoding plant cell wall-degrading enzymes in longhorned beetles.</title>
        <authorList>
            <person name="Shin N.R."/>
            <person name="Okamura Y."/>
            <person name="Kirsch R."/>
            <person name="Pauchet Y."/>
        </authorList>
    </citation>
    <scope>NUCLEOTIDE SEQUENCE</scope>
    <source>
        <strain evidence="10">AMC_N1</strain>
    </source>
</reference>
<evidence type="ECO:0000313" key="11">
    <source>
        <dbReference type="Proteomes" id="UP001162162"/>
    </source>
</evidence>
<keyword evidence="3" id="KW-0809">Transit peptide</keyword>
<protein>
    <recommendedName>
        <fullName evidence="7">Large ribosomal subunit protein uL30m</fullName>
    </recommendedName>
    <alternativeName>
        <fullName evidence="8">39S ribosomal protein L30, mitochondrial</fullName>
    </alternativeName>
</protein>
<dbReference type="InterPro" id="IPR005996">
    <property type="entry name" value="Ribosomal_uL30_bac-type"/>
</dbReference>
<dbReference type="GO" id="GO:0005576">
    <property type="term" value="C:extracellular region"/>
    <property type="evidence" value="ECO:0007669"/>
    <property type="project" value="InterPro"/>
</dbReference>
<evidence type="ECO:0000256" key="2">
    <source>
        <dbReference type="ARBA" id="ARBA00007594"/>
    </source>
</evidence>
<sequence length="218" mass="25279">MVNCPLSSKMTSCSPKCKGDSECFGRKCCPNICNTKSCVPANMKLDSSDGYKNQNAKTATGSYCGNVKCNSFERCELDRATKRQRCRNVGKCKFNWYGEGIQYPGFKYYPRRPDFKDPPYEPSKLFRVERIKSLKGVPYWEKNILKEFKLDGLKNNCYVVIKNIPENNNRLWKVKHLVKITPITFPDGFPSESDRTVLHENGELRIIKTIERWSRNYN</sequence>
<dbReference type="InterPro" id="IPR036919">
    <property type="entry name" value="Ribo_uL30_ferredoxin-like_sf"/>
</dbReference>
<keyword evidence="5" id="KW-0496">Mitochondrion</keyword>
<keyword evidence="6" id="KW-0687">Ribonucleoprotein</keyword>
<dbReference type="GO" id="GO:0005743">
    <property type="term" value="C:mitochondrial inner membrane"/>
    <property type="evidence" value="ECO:0007669"/>
    <property type="project" value="UniProtKB-ARBA"/>
</dbReference>
<accession>A0AAV8Y2I5</accession>
<proteinExistence type="inferred from homology"/>
<evidence type="ECO:0000256" key="8">
    <source>
        <dbReference type="ARBA" id="ARBA00035356"/>
    </source>
</evidence>
<dbReference type="Pfam" id="PF00327">
    <property type="entry name" value="Ribosomal_L30"/>
    <property type="match status" value="1"/>
</dbReference>
<dbReference type="SUPFAM" id="SSF55129">
    <property type="entry name" value="Ribosomal protein L30p/L7e"/>
    <property type="match status" value="1"/>
</dbReference>
<evidence type="ECO:0000256" key="4">
    <source>
        <dbReference type="ARBA" id="ARBA00022980"/>
    </source>
</evidence>
<evidence type="ECO:0000256" key="5">
    <source>
        <dbReference type="ARBA" id="ARBA00023128"/>
    </source>
</evidence>
<dbReference type="Gene3D" id="3.30.1390.20">
    <property type="entry name" value="Ribosomal protein L30, ferredoxin-like fold domain"/>
    <property type="match status" value="1"/>
</dbReference>
<keyword evidence="11" id="KW-1185">Reference proteome</keyword>
<dbReference type="Proteomes" id="UP001162162">
    <property type="component" value="Unassembled WGS sequence"/>
</dbReference>
<dbReference type="GO" id="GO:0030414">
    <property type="term" value="F:peptidase inhibitor activity"/>
    <property type="evidence" value="ECO:0007669"/>
    <property type="project" value="InterPro"/>
</dbReference>